<dbReference type="GO" id="GO:0016787">
    <property type="term" value="F:hydrolase activity"/>
    <property type="evidence" value="ECO:0007669"/>
    <property type="project" value="UniProtKB-ARBA"/>
</dbReference>
<evidence type="ECO:0000256" key="2">
    <source>
        <dbReference type="SAM" id="SignalP"/>
    </source>
</evidence>
<feature type="signal peptide" evidence="2">
    <location>
        <begin position="1"/>
        <end position="19"/>
    </location>
</feature>
<keyword evidence="2" id="KW-0732">Signal</keyword>
<dbReference type="SUPFAM" id="SSF53649">
    <property type="entry name" value="Alkaline phosphatase-like"/>
    <property type="match status" value="1"/>
</dbReference>
<dbReference type="Gene3D" id="3.40.720.10">
    <property type="entry name" value="Alkaline Phosphatase, subunit A"/>
    <property type="match status" value="1"/>
</dbReference>
<dbReference type="OrthoDB" id="415411at2759"/>
<evidence type="ECO:0000313" key="3">
    <source>
        <dbReference type="Proteomes" id="UP000025227"/>
    </source>
</evidence>
<keyword evidence="1" id="KW-1133">Transmembrane helix</keyword>
<feature type="chain" id="PRO_5029566636" evidence="2">
    <location>
        <begin position="20"/>
        <end position="490"/>
    </location>
</feature>
<accession>A0A7I4YHQ1</accession>
<proteinExistence type="predicted"/>
<feature type="transmembrane region" description="Helical" evidence="1">
    <location>
        <begin position="445"/>
        <end position="467"/>
    </location>
</feature>
<evidence type="ECO:0000313" key="4">
    <source>
        <dbReference type="WBParaSite" id="HCON_00100140-00001"/>
    </source>
</evidence>
<dbReference type="InterPro" id="IPR002591">
    <property type="entry name" value="Phosphodiest/P_Trfase"/>
</dbReference>
<keyword evidence="1" id="KW-0812">Transmembrane</keyword>
<dbReference type="PANTHER" id="PTHR10151">
    <property type="entry name" value="ECTONUCLEOTIDE PYROPHOSPHATASE/PHOSPHODIESTERASE"/>
    <property type="match status" value="1"/>
</dbReference>
<sequence length="490" mass="55983">MVDLTLIGAILFVLPSINSLNPHPKLLLISMDGFRYDLVTPDLVPNIHFWAKQNLWFTKGLRPQYVSYTAPNHLSMTTGLYEESHGIVSNFFYELDEASHTLKSYDYWNYTEVPGIIEESEKQSWYFGEPIWITNEKANASRHSACLQWPLCDAKFRSGSKPAYYTTWTKYQKYEEWISDIDTIIELFTRNVDPVNFLAWYIDEPDTTLHKHGFTDGVYLKTLAKLDEVFKLLIDRLHKHKLINEINIILTADHGHAQINGINNILCVKDYVDSTRIKFGLNLIYTADEALAHEVYNNLTEAVRDNNLKINVYMRNDFPDKHFYKGRVSRIGEVILEAGVGYEVDFYCTKEKLNKKYDYGAKKLNKSTHGQDPERSEMHAVLIIGGPKIIDVYQSEQAVRMIDLYPFMCSLLGVFPAPNNGSLDSIGYYEGAHRLPDMNQNYTRFIVFSILGIIVIGLVCIIVMAALRPADAEGSDYETSSVTPTTSASV</sequence>
<dbReference type="Pfam" id="PF01663">
    <property type="entry name" value="Phosphodiest"/>
    <property type="match status" value="1"/>
</dbReference>
<dbReference type="WBParaSite" id="HCON_00100140-00001">
    <property type="protein sequence ID" value="HCON_00100140-00001"/>
    <property type="gene ID" value="HCON_00100140"/>
</dbReference>
<organism evidence="3 4">
    <name type="scientific">Haemonchus contortus</name>
    <name type="common">Barber pole worm</name>
    <dbReference type="NCBI Taxonomy" id="6289"/>
    <lineage>
        <taxon>Eukaryota</taxon>
        <taxon>Metazoa</taxon>
        <taxon>Ecdysozoa</taxon>
        <taxon>Nematoda</taxon>
        <taxon>Chromadorea</taxon>
        <taxon>Rhabditida</taxon>
        <taxon>Rhabditina</taxon>
        <taxon>Rhabditomorpha</taxon>
        <taxon>Strongyloidea</taxon>
        <taxon>Trichostrongylidae</taxon>
        <taxon>Haemonchus</taxon>
    </lineage>
</organism>
<dbReference type="Gene3D" id="3.30.1360.180">
    <property type="match status" value="1"/>
</dbReference>
<keyword evidence="3" id="KW-1185">Reference proteome</keyword>
<dbReference type="Proteomes" id="UP000025227">
    <property type="component" value="Unplaced"/>
</dbReference>
<dbReference type="InterPro" id="IPR017850">
    <property type="entry name" value="Alkaline_phosphatase_core_sf"/>
</dbReference>
<dbReference type="OMA" id="GEMEYVN"/>
<dbReference type="CDD" id="cd16018">
    <property type="entry name" value="Enpp"/>
    <property type="match status" value="1"/>
</dbReference>
<evidence type="ECO:0000256" key="1">
    <source>
        <dbReference type="SAM" id="Phobius"/>
    </source>
</evidence>
<protein>
    <submittedName>
        <fullName evidence="4">Bis(5'-adenosyl)-triphosphatase</fullName>
    </submittedName>
</protein>
<keyword evidence="1" id="KW-0472">Membrane</keyword>
<name>A0A7I4YHQ1_HAECO</name>
<dbReference type="AlphaFoldDB" id="A0A7I4YHQ1"/>
<dbReference type="PANTHER" id="PTHR10151:SF120">
    <property type="entry name" value="BIS(5'-ADENOSYL)-TRIPHOSPHATASE"/>
    <property type="match status" value="1"/>
</dbReference>
<reference evidence="4" key="1">
    <citation type="submission" date="2020-12" db="UniProtKB">
        <authorList>
            <consortium name="WormBaseParasite"/>
        </authorList>
    </citation>
    <scope>IDENTIFICATION</scope>
    <source>
        <strain evidence="4">MHco3</strain>
    </source>
</reference>